<dbReference type="EMBL" id="CATQJL010000112">
    <property type="protein sequence ID" value="CAJ0593074.1"/>
    <property type="molecule type" value="Genomic_DNA"/>
</dbReference>
<proteinExistence type="inferred from homology"/>
<dbReference type="InterPro" id="IPR016558">
    <property type="entry name" value="DNA_primase_lsu_euk"/>
</dbReference>
<organism evidence="14 15">
    <name type="scientific">Cylicocyclus nassatus</name>
    <name type="common">Nematode worm</name>
    <dbReference type="NCBI Taxonomy" id="53992"/>
    <lineage>
        <taxon>Eukaryota</taxon>
        <taxon>Metazoa</taxon>
        <taxon>Ecdysozoa</taxon>
        <taxon>Nematoda</taxon>
        <taxon>Chromadorea</taxon>
        <taxon>Rhabditida</taxon>
        <taxon>Rhabditina</taxon>
        <taxon>Rhabditomorpha</taxon>
        <taxon>Strongyloidea</taxon>
        <taxon>Strongylidae</taxon>
        <taxon>Cylicocyclus</taxon>
    </lineage>
</organism>
<dbReference type="InterPro" id="IPR058560">
    <property type="entry name" value="DNA_primase_C"/>
</dbReference>
<dbReference type="Gene3D" id="1.20.930.80">
    <property type="match status" value="1"/>
</dbReference>
<evidence type="ECO:0000256" key="4">
    <source>
        <dbReference type="ARBA" id="ARBA00022515"/>
    </source>
</evidence>
<keyword evidence="4 10" id="KW-0639">Primosome</keyword>
<accession>A0AA36DW74</accession>
<dbReference type="InterPro" id="IPR007238">
    <property type="entry name" value="DNA_primase_lsu_euk/arc"/>
</dbReference>
<reference evidence="14" key="1">
    <citation type="submission" date="2023-07" db="EMBL/GenBank/DDBJ databases">
        <authorList>
            <consortium name="CYATHOMIX"/>
        </authorList>
    </citation>
    <scope>NUCLEOTIDE SEQUENCE</scope>
    <source>
        <strain evidence="14">N/A</strain>
    </source>
</reference>
<comment type="caution">
    <text evidence="14">The sequence shown here is derived from an EMBL/GenBank/DDBJ whole genome shotgun (WGS) entry which is preliminary data.</text>
</comment>
<evidence type="ECO:0000313" key="14">
    <source>
        <dbReference type="EMBL" id="CAJ0593074.1"/>
    </source>
</evidence>
<protein>
    <recommendedName>
        <fullName evidence="2 10">DNA primase large subunit</fullName>
    </recommendedName>
</protein>
<evidence type="ECO:0000256" key="11">
    <source>
        <dbReference type="PIRSR" id="PIRSR009449-1"/>
    </source>
</evidence>
<evidence type="ECO:0000256" key="9">
    <source>
        <dbReference type="ARBA" id="ARBA00023125"/>
    </source>
</evidence>
<evidence type="ECO:0000259" key="13">
    <source>
        <dbReference type="Pfam" id="PF04104"/>
    </source>
</evidence>
<keyword evidence="3 10" id="KW-0004">4Fe-4S</keyword>
<keyword evidence="8 10" id="KW-0411">Iron-sulfur</keyword>
<keyword evidence="15" id="KW-1185">Reference proteome</keyword>
<name>A0AA36DW74_CYLNA</name>
<dbReference type="GO" id="GO:0046872">
    <property type="term" value="F:metal ion binding"/>
    <property type="evidence" value="ECO:0007669"/>
    <property type="project" value="UniProtKB-UniRule"/>
</dbReference>
<keyword evidence="9 10" id="KW-0238">DNA-binding</keyword>
<comment type="similarity">
    <text evidence="1 10">Belongs to the eukaryotic-type primase large subunit family.</text>
</comment>
<feature type="region of interest" description="Disordered" evidence="12">
    <location>
        <begin position="471"/>
        <end position="496"/>
    </location>
</feature>
<feature type="binding site" evidence="11">
    <location>
        <position position="434"/>
    </location>
    <ligand>
        <name>[4Fe-4S] cluster</name>
        <dbReference type="ChEBI" id="CHEBI:49883"/>
    </ligand>
</feature>
<keyword evidence="6 10" id="KW-0479">Metal-binding</keyword>
<feature type="binding site" evidence="11">
    <location>
        <position position="298"/>
    </location>
    <ligand>
        <name>[4Fe-4S] cluster</name>
        <dbReference type="ChEBI" id="CHEBI:49883"/>
    </ligand>
</feature>
<evidence type="ECO:0000256" key="8">
    <source>
        <dbReference type="ARBA" id="ARBA00023014"/>
    </source>
</evidence>
<evidence type="ECO:0000256" key="10">
    <source>
        <dbReference type="PIRNR" id="PIRNR009449"/>
    </source>
</evidence>
<evidence type="ECO:0000256" key="2">
    <source>
        <dbReference type="ARBA" id="ARBA00019038"/>
    </source>
</evidence>
<comment type="function">
    <text evidence="10">DNA primase is the polymerase that synthesizes small RNA primers for the Okazaki fragments made during discontinuous DNA replication.</text>
</comment>
<dbReference type="PANTHER" id="PTHR10537">
    <property type="entry name" value="DNA PRIMASE LARGE SUBUNIT"/>
    <property type="match status" value="1"/>
</dbReference>
<dbReference type="PIRSF" id="PIRSF009449">
    <property type="entry name" value="DNA_primase_large_subunit"/>
    <property type="match status" value="1"/>
</dbReference>
<keyword evidence="7 10" id="KW-0408">Iron</keyword>
<feature type="binding site" evidence="11">
    <location>
        <position position="377"/>
    </location>
    <ligand>
        <name>[4Fe-4S] cluster</name>
        <dbReference type="ChEBI" id="CHEBI:49883"/>
    </ligand>
</feature>
<gene>
    <name evidence="14" type="ORF">CYNAS_LOCUS5057</name>
</gene>
<evidence type="ECO:0000256" key="12">
    <source>
        <dbReference type="SAM" id="MobiDB-lite"/>
    </source>
</evidence>
<dbReference type="GO" id="GO:0006269">
    <property type="term" value="P:DNA replication, synthesis of primer"/>
    <property type="evidence" value="ECO:0007669"/>
    <property type="project" value="UniProtKB-KW"/>
</dbReference>
<evidence type="ECO:0000313" key="15">
    <source>
        <dbReference type="Proteomes" id="UP001176961"/>
    </source>
</evidence>
<dbReference type="SUPFAM" id="SSF140914">
    <property type="entry name" value="PriB N-terminal domain-like"/>
    <property type="match status" value="1"/>
</dbReference>
<dbReference type="PANTHER" id="PTHR10537:SF3">
    <property type="entry name" value="DNA PRIMASE LARGE SUBUNIT"/>
    <property type="match status" value="1"/>
</dbReference>
<dbReference type="Proteomes" id="UP001176961">
    <property type="component" value="Unassembled WGS sequence"/>
</dbReference>
<dbReference type="Pfam" id="PF04104">
    <property type="entry name" value="DNA_primase_lrg"/>
    <property type="match status" value="1"/>
</dbReference>
<dbReference type="GO" id="GO:0005658">
    <property type="term" value="C:alpha DNA polymerase:primase complex"/>
    <property type="evidence" value="ECO:0007669"/>
    <property type="project" value="TreeGrafter"/>
</dbReference>
<dbReference type="AlphaFoldDB" id="A0AA36DW74"/>
<dbReference type="GO" id="GO:0003677">
    <property type="term" value="F:DNA binding"/>
    <property type="evidence" value="ECO:0007669"/>
    <property type="project" value="UniProtKB-UniRule"/>
</dbReference>
<comment type="cofactor">
    <cofactor evidence="10">
        <name>[4Fe-4S] cluster</name>
        <dbReference type="ChEBI" id="CHEBI:49883"/>
    </cofactor>
    <text evidence="10">Binds 1 [4Fe-4S] cluster.</text>
</comment>
<evidence type="ECO:0000256" key="6">
    <source>
        <dbReference type="ARBA" id="ARBA00022723"/>
    </source>
</evidence>
<evidence type="ECO:0000256" key="7">
    <source>
        <dbReference type="ARBA" id="ARBA00023004"/>
    </source>
</evidence>
<evidence type="ECO:0000256" key="5">
    <source>
        <dbReference type="ARBA" id="ARBA00022705"/>
    </source>
</evidence>
<feature type="binding site" evidence="11">
    <location>
        <position position="394"/>
    </location>
    <ligand>
        <name>[4Fe-4S] cluster</name>
        <dbReference type="ChEBI" id="CHEBI:49883"/>
    </ligand>
</feature>
<dbReference type="GO" id="GO:0051539">
    <property type="term" value="F:4 iron, 4 sulfur cluster binding"/>
    <property type="evidence" value="ECO:0007669"/>
    <property type="project" value="UniProtKB-UniRule"/>
</dbReference>
<keyword evidence="5 10" id="KW-0235">DNA replication</keyword>
<feature type="domain" description="DNA primase large subunit C-terminal" evidence="13">
    <location>
        <begin position="289"/>
        <end position="460"/>
    </location>
</feature>
<evidence type="ECO:0000256" key="3">
    <source>
        <dbReference type="ARBA" id="ARBA00022485"/>
    </source>
</evidence>
<sequence length="496" mass="56846">MQFDSGSSRIVRHGIRTNATRVKISNSDRTYSSNLQMYAVPPSEQISIEEFDDIAIERVKALKVVEDVKERFTLGSNDFMNAMTRELSKVMPIAAGTCLPADLEQARRRDVIGHFILRLAFCRSPESTKWLVAQEVDLFRFRFMSTTKPKIVKFLEENKINLNVVDKQEQEELMAELAAGCGISIDQAVEAEFYKVDFTQALELVRRRRVLVRHGYAYVPYNDLIVIVSAMLRLNMTAAMARAFKHLAIIEEEPRLLPRLARLTNNAYSGKQYLGKESEGKITRQMIDQLCATSFPPCMRQIHHRLRSDHHLRHGARRQYGLFLKAIGLSLDEAMMFMREEFTKKIDSDKFEKQYAYNIRHMYGKEGQRKDYPAFPCSAIILSNPPAVGDCHGCPFKHLEHQLLAQRLEKEGLNASQISQIVNYSKSNAYDKACTRFFEYTHKMGEGALGQLITHPNSYYELSHEVLSGARSKTSHIHQASSQVVKKEEDFSDTEE</sequence>
<evidence type="ECO:0000256" key="1">
    <source>
        <dbReference type="ARBA" id="ARBA00010564"/>
    </source>
</evidence>
<dbReference type="CDD" id="cd07322">
    <property type="entry name" value="PriL_PriS_Eukaryotic"/>
    <property type="match status" value="1"/>
</dbReference>
<dbReference type="GO" id="GO:0006270">
    <property type="term" value="P:DNA replication initiation"/>
    <property type="evidence" value="ECO:0007669"/>
    <property type="project" value="TreeGrafter"/>
</dbReference>
<dbReference type="Pfam" id="PF26466">
    <property type="entry name" value="DNA_primase_lrg_N"/>
    <property type="match status" value="1"/>
</dbReference>